<organism evidence="2 3">
    <name type="scientific">Alosa alosa</name>
    <name type="common">allis shad</name>
    <dbReference type="NCBI Taxonomy" id="278164"/>
    <lineage>
        <taxon>Eukaryota</taxon>
        <taxon>Metazoa</taxon>
        <taxon>Chordata</taxon>
        <taxon>Craniata</taxon>
        <taxon>Vertebrata</taxon>
        <taxon>Euteleostomi</taxon>
        <taxon>Actinopterygii</taxon>
        <taxon>Neopterygii</taxon>
        <taxon>Teleostei</taxon>
        <taxon>Clupei</taxon>
        <taxon>Clupeiformes</taxon>
        <taxon>Clupeoidei</taxon>
        <taxon>Clupeidae</taxon>
        <taxon>Alosa</taxon>
    </lineage>
</organism>
<evidence type="ECO:0000313" key="2">
    <source>
        <dbReference type="EMBL" id="KAG5285546.1"/>
    </source>
</evidence>
<reference evidence="2 3" key="1">
    <citation type="submission" date="2020-10" db="EMBL/GenBank/DDBJ databases">
        <title>Chromosome-scale genome assembly of the Allis shad, Alosa alosa.</title>
        <authorList>
            <person name="Margot Z."/>
            <person name="Christophe K."/>
            <person name="Cabau C."/>
            <person name="Louis A."/>
            <person name="Berthelot C."/>
            <person name="Parey E."/>
            <person name="Roest Crollius H."/>
            <person name="Montfort J."/>
            <person name="Robinson-Rechavi M."/>
            <person name="Bucao C."/>
            <person name="Bouchez O."/>
            <person name="Gislard M."/>
            <person name="Lluch J."/>
            <person name="Milhes M."/>
            <person name="Lampietro C."/>
            <person name="Lopez Roques C."/>
            <person name="Donnadieu C."/>
            <person name="Braasch I."/>
            <person name="Desvignes T."/>
            <person name="Postlethwait J."/>
            <person name="Bobe J."/>
            <person name="Guiguen Y."/>
        </authorList>
    </citation>
    <scope>NUCLEOTIDE SEQUENCE [LARGE SCALE GENOMIC DNA]</scope>
    <source>
        <strain evidence="2">M-15738</strain>
        <tissue evidence="2">Blood</tissue>
    </source>
</reference>
<feature type="region of interest" description="Disordered" evidence="1">
    <location>
        <begin position="1"/>
        <end position="59"/>
    </location>
</feature>
<proteinExistence type="predicted"/>
<dbReference type="Proteomes" id="UP000823561">
    <property type="component" value="Chromosome 1"/>
</dbReference>
<dbReference type="EMBL" id="JADWDJ010000001">
    <property type="protein sequence ID" value="KAG5285546.1"/>
    <property type="molecule type" value="Genomic_DNA"/>
</dbReference>
<feature type="compositionally biased region" description="Basic and acidic residues" evidence="1">
    <location>
        <begin position="45"/>
        <end position="55"/>
    </location>
</feature>
<name>A0AAV6HI00_9TELE</name>
<dbReference type="AlphaFoldDB" id="A0AAV6HI00"/>
<keyword evidence="3" id="KW-1185">Reference proteome</keyword>
<evidence type="ECO:0000256" key="1">
    <source>
        <dbReference type="SAM" id="MobiDB-lite"/>
    </source>
</evidence>
<sequence>MAQRCAGQTEGSFSQHGHRGGTGRPTQGLTHRSGENGGHITSTDRGYRQNDTLERTKHRQAVSNFLKPVKEDWEEMPSFHHVCVTQIGQD</sequence>
<evidence type="ECO:0000313" key="3">
    <source>
        <dbReference type="Proteomes" id="UP000823561"/>
    </source>
</evidence>
<gene>
    <name evidence="2" type="ORF">AALO_G00004630</name>
</gene>
<protein>
    <submittedName>
        <fullName evidence="2">Uncharacterized protein</fullName>
    </submittedName>
</protein>
<accession>A0AAV6HI00</accession>
<comment type="caution">
    <text evidence="2">The sequence shown here is derived from an EMBL/GenBank/DDBJ whole genome shotgun (WGS) entry which is preliminary data.</text>
</comment>